<keyword evidence="3" id="KW-1185">Reference proteome</keyword>
<accession>A0A916X2M8</accession>
<protein>
    <submittedName>
        <fullName evidence="2">Uncharacterized protein</fullName>
    </submittedName>
</protein>
<evidence type="ECO:0000256" key="1">
    <source>
        <dbReference type="SAM" id="MobiDB-lite"/>
    </source>
</evidence>
<reference evidence="2" key="1">
    <citation type="journal article" date="2014" name="Int. J. Syst. Evol. Microbiol.">
        <title>Complete genome sequence of Corynebacterium casei LMG S-19264T (=DSM 44701T), isolated from a smear-ripened cheese.</title>
        <authorList>
            <consortium name="US DOE Joint Genome Institute (JGI-PGF)"/>
            <person name="Walter F."/>
            <person name="Albersmeier A."/>
            <person name="Kalinowski J."/>
            <person name="Ruckert C."/>
        </authorList>
    </citation>
    <scope>NUCLEOTIDE SEQUENCE</scope>
    <source>
        <strain evidence="2">CGMCC 1.15095</strain>
    </source>
</reference>
<organism evidence="2 3">
    <name type="scientific">Novosphingobium endophyticum</name>
    <dbReference type="NCBI Taxonomy" id="1955250"/>
    <lineage>
        <taxon>Bacteria</taxon>
        <taxon>Pseudomonadati</taxon>
        <taxon>Pseudomonadota</taxon>
        <taxon>Alphaproteobacteria</taxon>
        <taxon>Sphingomonadales</taxon>
        <taxon>Sphingomonadaceae</taxon>
        <taxon>Novosphingobium</taxon>
    </lineage>
</organism>
<dbReference type="Proteomes" id="UP000608154">
    <property type="component" value="Unassembled WGS sequence"/>
</dbReference>
<gene>
    <name evidence="2" type="ORF">GCM10011494_00720</name>
</gene>
<dbReference type="EMBL" id="BMHK01000001">
    <property type="protein sequence ID" value="GGB86273.1"/>
    <property type="molecule type" value="Genomic_DNA"/>
</dbReference>
<comment type="caution">
    <text evidence="2">The sequence shown here is derived from an EMBL/GenBank/DDBJ whole genome shotgun (WGS) entry which is preliminary data.</text>
</comment>
<name>A0A916X2M8_9SPHN</name>
<evidence type="ECO:0000313" key="2">
    <source>
        <dbReference type="EMBL" id="GGB86273.1"/>
    </source>
</evidence>
<feature type="region of interest" description="Disordered" evidence="1">
    <location>
        <begin position="112"/>
        <end position="136"/>
    </location>
</feature>
<evidence type="ECO:0000313" key="3">
    <source>
        <dbReference type="Proteomes" id="UP000608154"/>
    </source>
</evidence>
<dbReference type="AlphaFoldDB" id="A0A916X2M8"/>
<reference evidence="2" key="2">
    <citation type="submission" date="2020-09" db="EMBL/GenBank/DDBJ databases">
        <authorList>
            <person name="Sun Q."/>
            <person name="Zhou Y."/>
        </authorList>
    </citation>
    <scope>NUCLEOTIDE SEQUENCE</scope>
    <source>
        <strain evidence="2">CGMCC 1.15095</strain>
    </source>
</reference>
<proteinExistence type="predicted"/>
<sequence>MRAGSLGLSNALAPQITSFARSAAKEPAGIVPEITPRAVARNFIGNPHFVASKSSQDSAHGPVIRTTVPQGSERTPVDRGAPLDAVRIVLPPATMEHGLTGVMQPEATLGSDAATDREPSTPAPHPDAQPLAVSSSPQVLAVPAPGALSQSKPFSLSSAPEEVRKFDLARIGPGNPEAKSLARASANALAATAGRSSPRTPDLPRVARVPDRIVGDHIIHVAALSLEGVPSGNLSVRIGMSGDLSVRLSDLLAPVRTQMAPDTFERMAGSTAASEYVSFADLRAAGFDIRYEAGGDRLMVSAQL</sequence>